<dbReference type="EMBL" id="KZ308144">
    <property type="protein sequence ID" value="KAG8222782.1"/>
    <property type="molecule type" value="Genomic_DNA"/>
</dbReference>
<keyword evidence="2" id="KW-1185">Reference proteome</keyword>
<protein>
    <submittedName>
        <fullName evidence="1">Uncharacterized protein</fullName>
    </submittedName>
</protein>
<dbReference type="Proteomes" id="UP000792457">
    <property type="component" value="Unassembled WGS sequence"/>
</dbReference>
<evidence type="ECO:0000313" key="1">
    <source>
        <dbReference type="EMBL" id="KAG8222782.1"/>
    </source>
</evidence>
<gene>
    <name evidence="1" type="ORF">J437_LFUL006785</name>
</gene>
<sequence>MHYEYPLDSVPICNGFSDLAHKMLDFIFRFTKEFGSITYKILFCSIDRSVLEYCSPLWSPHYHIFSILLESVQCKFIRFLWIKSG</sequence>
<organism evidence="1 2">
    <name type="scientific">Ladona fulva</name>
    <name type="common">Scarce chaser dragonfly</name>
    <name type="synonym">Libellula fulva</name>
    <dbReference type="NCBI Taxonomy" id="123851"/>
    <lineage>
        <taxon>Eukaryota</taxon>
        <taxon>Metazoa</taxon>
        <taxon>Ecdysozoa</taxon>
        <taxon>Arthropoda</taxon>
        <taxon>Hexapoda</taxon>
        <taxon>Insecta</taxon>
        <taxon>Pterygota</taxon>
        <taxon>Palaeoptera</taxon>
        <taxon>Odonata</taxon>
        <taxon>Epiprocta</taxon>
        <taxon>Anisoptera</taxon>
        <taxon>Libelluloidea</taxon>
        <taxon>Libellulidae</taxon>
        <taxon>Ladona</taxon>
    </lineage>
</organism>
<reference evidence="1" key="1">
    <citation type="submission" date="2013-04" db="EMBL/GenBank/DDBJ databases">
        <authorList>
            <person name="Qu J."/>
            <person name="Murali S.C."/>
            <person name="Bandaranaike D."/>
            <person name="Bellair M."/>
            <person name="Blankenburg K."/>
            <person name="Chao H."/>
            <person name="Dinh H."/>
            <person name="Doddapaneni H."/>
            <person name="Downs B."/>
            <person name="Dugan-Rocha S."/>
            <person name="Elkadiri S."/>
            <person name="Gnanaolivu R.D."/>
            <person name="Hernandez B."/>
            <person name="Javaid M."/>
            <person name="Jayaseelan J.C."/>
            <person name="Lee S."/>
            <person name="Li M."/>
            <person name="Ming W."/>
            <person name="Munidasa M."/>
            <person name="Muniz J."/>
            <person name="Nguyen L."/>
            <person name="Ongeri F."/>
            <person name="Osuji N."/>
            <person name="Pu L.-L."/>
            <person name="Puazo M."/>
            <person name="Qu C."/>
            <person name="Quiroz J."/>
            <person name="Raj R."/>
            <person name="Weissenberger G."/>
            <person name="Xin Y."/>
            <person name="Zou X."/>
            <person name="Han Y."/>
            <person name="Richards S."/>
            <person name="Worley K."/>
            <person name="Muzny D."/>
            <person name="Gibbs R."/>
        </authorList>
    </citation>
    <scope>NUCLEOTIDE SEQUENCE</scope>
    <source>
        <strain evidence="1">Sampled in the wild</strain>
    </source>
</reference>
<accession>A0A8K0JU88</accession>
<feature type="non-terminal residue" evidence="1">
    <location>
        <position position="85"/>
    </location>
</feature>
<proteinExistence type="predicted"/>
<name>A0A8K0JU88_LADFU</name>
<reference evidence="1" key="2">
    <citation type="submission" date="2017-10" db="EMBL/GenBank/DDBJ databases">
        <title>Ladona fulva Genome sequencing and assembly.</title>
        <authorList>
            <person name="Murali S."/>
            <person name="Richards S."/>
            <person name="Bandaranaike D."/>
            <person name="Bellair M."/>
            <person name="Blankenburg K."/>
            <person name="Chao H."/>
            <person name="Dinh H."/>
            <person name="Doddapaneni H."/>
            <person name="Dugan-Rocha S."/>
            <person name="Elkadiri S."/>
            <person name="Gnanaolivu R."/>
            <person name="Hernandez B."/>
            <person name="Skinner E."/>
            <person name="Javaid M."/>
            <person name="Lee S."/>
            <person name="Li M."/>
            <person name="Ming W."/>
            <person name="Munidasa M."/>
            <person name="Muniz J."/>
            <person name="Nguyen L."/>
            <person name="Hughes D."/>
            <person name="Osuji N."/>
            <person name="Pu L.-L."/>
            <person name="Puazo M."/>
            <person name="Qu C."/>
            <person name="Quiroz J."/>
            <person name="Raj R."/>
            <person name="Weissenberger G."/>
            <person name="Xin Y."/>
            <person name="Zou X."/>
            <person name="Han Y."/>
            <person name="Worley K."/>
            <person name="Muzny D."/>
            <person name="Gibbs R."/>
        </authorList>
    </citation>
    <scope>NUCLEOTIDE SEQUENCE</scope>
    <source>
        <strain evidence="1">Sampled in the wild</strain>
    </source>
</reference>
<evidence type="ECO:0000313" key="2">
    <source>
        <dbReference type="Proteomes" id="UP000792457"/>
    </source>
</evidence>
<dbReference type="OrthoDB" id="426210at2759"/>
<dbReference type="AlphaFoldDB" id="A0A8K0JU88"/>
<comment type="caution">
    <text evidence="1">The sequence shown here is derived from an EMBL/GenBank/DDBJ whole genome shotgun (WGS) entry which is preliminary data.</text>
</comment>